<sequence length="57" mass="6721">MVAPVKQKKQYSLSTNIVKATETYFPEVRSFEYFKYLHLGLIANIRRKTFPEIARVV</sequence>
<dbReference type="EMBL" id="BA000022">
    <property type="protein sequence ID" value="BAA17097.1"/>
    <property type="molecule type" value="Genomic_DNA"/>
</dbReference>
<name>P73072_SYNY3</name>
<accession>P73072</accession>
<dbReference type="AlphaFoldDB" id="P73072"/>
<gene>
    <name evidence="1" type="ordered locus">ssr3452</name>
</gene>
<reference evidence="1 2" key="2">
    <citation type="journal article" date="1996" name="DNA Res.">
        <title>Sequence analysis of the genome of the unicellular cyanobacterium Synechocystis sp. strain PCC6803. II. Sequence determination of the entire genome and assignment of potential protein-coding regions.</title>
        <authorList>
            <person name="Kaneko T."/>
            <person name="Sato S."/>
            <person name="Kotani H."/>
            <person name="Tanaka A."/>
            <person name="Asamizu E."/>
            <person name="Nakamura Y."/>
            <person name="Miyajima N."/>
            <person name="Hirosawa M."/>
            <person name="Sugiura M."/>
            <person name="Sasamoto S."/>
            <person name="Kimura T."/>
            <person name="Hosouchi T."/>
            <person name="Matsuno A."/>
            <person name="Muraki A."/>
            <person name="Nakazaki N."/>
            <person name="Naruo K."/>
            <person name="Okumura S."/>
            <person name="Shimpo S."/>
            <person name="Takeuchi C."/>
            <person name="Wada T."/>
            <person name="Watanabe A."/>
            <person name="Yamada M."/>
            <person name="Yasuda M."/>
            <person name="Tabata S."/>
        </authorList>
    </citation>
    <scope>NUCLEOTIDE SEQUENCE [LARGE SCALE GENOMIC DNA]</scope>
    <source>
        <strain evidence="2">ATCC 27184 / PCC 6803 / Kazusa</strain>
    </source>
</reference>
<dbReference type="PIR" id="S75183">
    <property type="entry name" value="S75183"/>
</dbReference>
<dbReference type="Proteomes" id="UP000001425">
    <property type="component" value="Chromosome"/>
</dbReference>
<dbReference type="PhylomeDB" id="P73072"/>
<reference evidence="1 2" key="1">
    <citation type="journal article" date="1995" name="DNA Res.">
        <title>Sequence analysis of the genome of the unicellular cyanobacterium Synechocystis sp. strain PCC6803. I. Sequence features in the 1 Mb region from map positions 64% to 92% of the genome.</title>
        <authorList>
            <person name="Kaneko T."/>
            <person name="Tanaka A."/>
            <person name="Sato S."/>
            <person name="Kotani H."/>
            <person name="Sazuka T."/>
            <person name="Miyajima N."/>
            <person name="Sugiura M."/>
            <person name="Tabata S."/>
        </authorList>
    </citation>
    <scope>NUCLEOTIDE SEQUENCE [LARGE SCALE GENOMIC DNA]</scope>
    <source>
        <strain evidence="2">ATCC 27184 / PCC 6803 / Kazusa</strain>
    </source>
</reference>
<protein>
    <submittedName>
        <fullName evidence="1">Transposase</fullName>
    </submittedName>
</protein>
<organism evidence="1 2">
    <name type="scientific">Synechocystis sp. (strain ATCC 27184 / PCC 6803 / Kazusa)</name>
    <dbReference type="NCBI Taxonomy" id="1111708"/>
    <lineage>
        <taxon>Bacteria</taxon>
        <taxon>Bacillati</taxon>
        <taxon>Cyanobacteriota</taxon>
        <taxon>Cyanophyceae</taxon>
        <taxon>Synechococcales</taxon>
        <taxon>Merismopediaceae</taxon>
        <taxon>Synechocystis</taxon>
    </lineage>
</organism>
<proteinExistence type="predicted"/>
<dbReference type="EnsemblBacteria" id="BAA17097">
    <property type="protein sequence ID" value="BAA17097"/>
    <property type="gene ID" value="BAA17097"/>
</dbReference>
<evidence type="ECO:0000313" key="2">
    <source>
        <dbReference type="Proteomes" id="UP000001425"/>
    </source>
</evidence>
<dbReference type="PaxDb" id="1148-1652173"/>
<dbReference type="KEGG" id="syn:ssr3452"/>
<evidence type="ECO:0000313" key="1">
    <source>
        <dbReference type="EMBL" id="BAA17097.1"/>
    </source>
</evidence>
<dbReference type="eggNOG" id="COG5659">
    <property type="taxonomic scope" value="Bacteria"/>
</dbReference>
<keyword evidence="2" id="KW-1185">Reference proteome</keyword>
<dbReference type="InParanoid" id="P73072"/>